<organism evidence="7 8">
    <name type="scientific">Reticulomyxa filosa</name>
    <dbReference type="NCBI Taxonomy" id="46433"/>
    <lineage>
        <taxon>Eukaryota</taxon>
        <taxon>Sar</taxon>
        <taxon>Rhizaria</taxon>
        <taxon>Retaria</taxon>
        <taxon>Foraminifera</taxon>
        <taxon>Monothalamids</taxon>
        <taxon>Reticulomyxidae</taxon>
        <taxon>Reticulomyxa</taxon>
    </lineage>
</organism>
<evidence type="ECO:0000256" key="5">
    <source>
        <dbReference type="ARBA" id="ARBA00023136"/>
    </source>
</evidence>
<evidence type="ECO:0000313" key="8">
    <source>
        <dbReference type="Proteomes" id="UP000023152"/>
    </source>
</evidence>
<dbReference type="InterPro" id="IPR008429">
    <property type="entry name" value="CLPTM1"/>
</dbReference>
<keyword evidence="4 6" id="KW-1133">Transmembrane helix</keyword>
<evidence type="ECO:0000256" key="6">
    <source>
        <dbReference type="SAM" id="Phobius"/>
    </source>
</evidence>
<accession>X6N4A7</accession>
<name>X6N4A7_RETFI</name>
<comment type="similarity">
    <text evidence="2">Belongs to the CLPTM1 family.</text>
</comment>
<feature type="transmembrane region" description="Helical" evidence="6">
    <location>
        <begin position="204"/>
        <end position="224"/>
    </location>
</feature>
<feature type="transmembrane region" description="Helical" evidence="6">
    <location>
        <begin position="240"/>
        <end position="260"/>
    </location>
</feature>
<evidence type="ECO:0000256" key="3">
    <source>
        <dbReference type="ARBA" id="ARBA00022692"/>
    </source>
</evidence>
<dbReference type="Pfam" id="PF05602">
    <property type="entry name" value="CLPTM1"/>
    <property type="match status" value="1"/>
</dbReference>
<reference evidence="7 8" key="1">
    <citation type="journal article" date="2013" name="Curr. Biol.">
        <title>The Genome of the Foraminiferan Reticulomyxa filosa.</title>
        <authorList>
            <person name="Glockner G."/>
            <person name="Hulsmann N."/>
            <person name="Schleicher M."/>
            <person name="Noegel A.A."/>
            <person name="Eichinger L."/>
            <person name="Gallinger C."/>
            <person name="Pawlowski J."/>
            <person name="Sierra R."/>
            <person name="Euteneuer U."/>
            <person name="Pillet L."/>
            <person name="Moustafa A."/>
            <person name="Platzer M."/>
            <person name="Groth M."/>
            <person name="Szafranski K."/>
            <person name="Schliwa M."/>
        </authorList>
    </citation>
    <scope>NUCLEOTIDE SEQUENCE [LARGE SCALE GENOMIC DNA]</scope>
</reference>
<evidence type="ECO:0000256" key="1">
    <source>
        <dbReference type="ARBA" id="ARBA00004141"/>
    </source>
</evidence>
<feature type="non-terminal residue" evidence="7">
    <location>
        <position position="343"/>
    </location>
</feature>
<feature type="transmembrane region" description="Helical" evidence="6">
    <location>
        <begin position="320"/>
        <end position="341"/>
    </location>
</feature>
<comment type="subcellular location">
    <subcellularLocation>
        <location evidence="1">Membrane</location>
        <topology evidence="1">Multi-pass membrane protein</topology>
    </subcellularLocation>
</comment>
<dbReference type="PANTHER" id="PTHR21347">
    <property type="entry name" value="CLEFT LIP AND PALATE ASSOCIATED TRANSMEMBRANE PROTEIN-RELATED"/>
    <property type="match status" value="1"/>
</dbReference>
<keyword evidence="8" id="KW-1185">Reference proteome</keyword>
<keyword evidence="3 6" id="KW-0812">Transmembrane</keyword>
<keyword evidence="5 6" id="KW-0472">Membrane</keyword>
<dbReference type="OrthoDB" id="378564at2759"/>
<gene>
    <name evidence="7" type="ORF">RFI_16469</name>
</gene>
<evidence type="ECO:0000313" key="7">
    <source>
        <dbReference type="EMBL" id="ETO20748.1"/>
    </source>
</evidence>
<evidence type="ECO:0000256" key="2">
    <source>
        <dbReference type="ARBA" id="ARBA00009310"/>
    </source>
</evidence>
<evidence type="ECO:0000256" key="4">
    <source>
        <dbReference type="ARBA" id="ARBA00022989"/>
    </source>
</evidence>
<dbReference type="GO" id="GO:0012505">
    <property type="term" value="C:endomembrane system"/>
    <property type="evidence" value="ECO:0007669"/>
    <property type="project" value="TreeGrafter"/>
</dbReference>
<dbReference type="Proteomes" id="UP000023152">
    <property type="component" value="Unassembled WGS sequence"/>
</dbReference>
<dbReference type="GO" id="GO:0016020">
    <property type="term" value="C:membrane"/>
    <property type="evidence" value="ECO:0007669"/>
    <property type="project" value="UniProtKB-SubCell"/>
</dbReference>
<dbReference type="PANTHER" id="PTHR21347:SF0">
    <property type="entry name" value="LIPID SCRAMBLASE CLPTM1L"/>
    <property type="match status" value="1"/>
</dbReference>
<dbReference type="AlphaFoldDB" id="X6N4A7"/>
<comment type="caution">
    <text evidence="7">The sequence shown here is derived from an EMBL/GenBank/DDBJ whole genome shotgun (WGS) entry which is preliminary data.</text>
</comment>
<protein>
    <submittedName>
        <fullName evidence="7">Uncharacterized protein</fullName>
    </submittedName>
</protein>
<proteinExistence type="inferred from homology"/>
<sequence length="343" mass="40243">MYAHILVYQSGFPFDARDNDFDARAVVYVCHPVTEYKMLPRKKKTKLLVGKKTEDAEGSKSGFDLYEKDKESEKASEDKKEEMDVIISHWKPEVTIRPVLDWAQFGPGQIPFQILHYYKIDPNTNEYWPIMYMDDFWLFSSRYIPLNESVHVVPLKLIHNPIGNLKFMLQVQMDEQQRKQSEWGLSASDNTDEFRRILLESNPYLLGLTAVITLLHSIFDFLAFKNDIQFWKNTQSMEGLSVRSVFVNAFSHVVIFLYLLENNTSWMIIISNGIGCLIEFWKITQSTDVSFGWKGKIPWIYFQDKKSYAETPTAKYDKEAMVYLSYVMYPLVICYTIYSLLYN</sequence>
<dbReference type="EMBL" id="ASPP01012293">
    <property type="protein sequence ID" value="ETO20748.1"/>
    <property type="molecule type" value="Genomic_DNA"/>
</dbReference>